<organism evidence="2 3">
    <name type="scientific">Cylindrospermopsis curvispora GIHE-G1</name>
    <dbReference type="NCBI Taxonomy" id="2666332"/>
    <lineage>
        <taxon>Bacteria</taxon>
        <taxon>Bacillati</taxon>
        <taxon>Cyanobacteriota</taxon>
        <taxon>Cyanophyceae</taxon>
        <taxon>Nostocales</taxon>
        <taxon>Aphanizomenonaceae</taxon>
        <taxon>Cylindrospermopsis</taxon>
    </lineage>
</organism>
<evidence type="ECO:0000256" key="1">
    <source>
        <dbReference type="SAM" id="SignalP"/>
    </source>
</evidence>
<keyword evidence="3" id="KW-1185">Reference proteome</keyword>
<dbReference type="AlphaFoldDB" id="A0A7H0F2X9"/>
<feature type="signal peptide" evidence="1">
    <location>
        <begin position="1"/>
        <end position="30"/>
    </location>
</feature>
<keyword evidence="1" id="KW-0732">Signal</keyword>
<evidence type="ECO:0008006" key="4">
    <source>
        <dbReference type="Google" id="ProtNLM"/>
    </source>
</evidence>
<proteinExistence type="predicted"/>
<dbReference type="RefSeq" id="WP_187706804.1">
    <property type="nucleotide sequence ID" value="NZ_CP060822.1"/>
</dbReference>
<accession>A0A7H0F2X9</accession>
<evidence type="ECO:0000313" key="3">
    <source>
        <dbReference type="Proteomes" id="UP000516013"/>
    </source>
</evidence>
<sequence length="243" mass="27197">MANLNSTTSLSMLFLLASSNLVIMCQQALAKTLVTEFMGQGEVVILSQLDTRGYASRNSDRYVVYVESDSQYVLQQVRRVDSNAYIRPFGGRSVIQSGVFSESYYAAERVRDLELNGVSGIRVMVVSPPGQISSSVSTTTSNLGYDSGAANSSDNSTNIDLTKQAHYYADSYYVVVPTSAENLRTIWQQIRHKVQGRVDVLMRSEPRGFHVALGKFKDRYQAEQWSNYLKRLGYGNARVYYGR</sequence>
<name>A0A7H0F2X9_9CYAN</name>
<dbReference type="EMBL" id="CP060822">
    <property type="protein sequence ID" value="QNP30395.1"/>
    <property type="molecule type" value="Genomic_DNA"/>
</dbReference>
<feature type="chain" id="PRO_5028885780" description="SPOR domain-containing protein" evidence="1">
    <location>
        <begin position="31"/>
        <end position="243"/>
    </location>
</feature>
<evidence type="ECO:0000313" key="2">
    <source>
        <dbReference type="EMBL" id="QNP30395.1"/>
    </source>
</evidence>
<dbReference type="Proteomes" id="UP000516013">
    <property type="component" value="Chromosome"/>
</dbReference>
<reference evidence="2 3" key="1">
    <citation type="submission" date="2020-08" db="EMBL/GenBank/DDBJ databases">
        <title>Complete genome sequence of Raphidiopsis curvispora isolated from drinking water reservoir in South Korea.</title>
        <authorList>
            <person name="Jeong J."/>
        </authorList>
    </citation>
    <scope>NUCLEOTIDE SEQUENCE [LARGE SCALE GENOMIC DNA]</scope>
    <source>
        <strain evidence="2 3">GIHE-G1</strain>
    </source>
</reference>
<dbReference type="KEGG" id="ccur:IAR63_04955"/>
<protein>
    <recommendedName>
        <fullName evidence="4">SPOR domain-containing protein</fullName>
    </recommendedName>
</protein>
<gene>
    <name evidence="2" type="ORF">IAR63_04955</name>
</gene>